<evidence type="ECO:0000256" key="6">
    <source>
        <dbReference type="ARBA" id="ARBA00023180"/>
    </source>
</evidence>
<reference evidence="11" key="3">
    <citation type="submission" date="2015-04" db="UniProtKB">
        <authorList>
            <consortium name="EnsemblPlants"/>
        </authorList>
    </citation>
    <scope>IDENTIFICATION</scope>
</reference>
<keyword evidence="9" id="KW-0732">Signal</keyword>
<dbReference type="eggNOG" id="ENOG502QU68">
    <property type="taxonomic scope" value="Eukaryota"/>
</dbReference>
<dbReference type="GO" id="GO:0042545">
    <property type="term" value="P:cell wall modification"/>
    <property type="evidence" value="ECO:0007669"/>
    <property type="project" value="InterPro"/>
</dbReference>
<dbReference type="InterPro" id="IPR012334">
    <property type="entry name" value="Pectin_lyas_fold"/>
</dbReference>
<protein>
    <recommendedName>
        <fullName evidence="3">pectinesterase</fullName>
        <ecNumber evidence="3">3.1.1.11</ecNumber>
    </recommendedName>
</protein>
<reference evidence="11 12" key="1">
    <citation type="submission" date="2012-08" db="EMBL/GenBank/DDBJ databases">
        <title>Oryza genome evolution.</title>
        <authorList>
            <person name="Wing R.A."/>
        </authorList>
    </citation>
    <scope>NUCLEOTIDE SEQUENCE</scope>
</reference>
<dbReference type="Proteomes" id="UP000032180">
    <property type="component" value="Chromosome 3"/>
</dbReference>
<comment type="function">
    <text evidence="8">Acts in the modification of cell walls via demethylesterification of cell wall pectin.</text>
</comment>
<comment type="similarity">
    <text evidence="2">Belongs to the pectinesterase family.</text>
</comment>
<evidence type="ECO:0000256" key="9">
    <source>
        <dbReference type="SAM" id="SignalP"/>
    </source>
</evidence>
<evidence type="ECO:0000313" key="11">
    <source>
        <dbReference type="EnsemblPlants" id="LPERR03G13060.1"/>
    </source>
</evidence>
<proteinExistence type="inferred from homology"/>
<evidence type="ECO:0000256" key="4">
    <source>
        <dbReference type="ARBA" id="ARBA00022801"/>
    </source>
</evidence>
<dbReference type="UniPathway" id="UPA00545">
    <property type="reaction ID" value="UER00823"/>
</dbReference>
<dbReference type="InterPro" id="IPR000070">
    <property type="entry name" value="Pectinesterase_cat"/>
</dbReference>
<dbReference type="EC" id="3.1.1.11" evidence="3"/>
<keyword evidence="12" id="KW-1185">Reference proteome</keyword>
<dbReference type="HOGENOM" id="CLU_012243_3_0_1"/>
<evidence type="ECO:0000313" key="12">
    <source>
        <dbReference type="Proteomes" id="UP000032180"/>
    </source>
</evidence>
<organism evidence="11 12">
    <name type="scientific">Leersia perrieri</name>
    <dbReference type="NCBI Taxonomy" id="77586"/>
    <lineage>
        <taxon>Eukaryota</taxon>
        <taxon>Viridiplantae</taxon>
        <taxon>Streptophyta</taxon>
        <taxon>Embryophyta</taxon>
        <taxon>Tracheophyta</taxon>
        <taxon>Spermatophyta</taxon>
        <taxon>Magnoliopsida</taxon>
        <taxon>Liliopsida</taxon>
        <taxon>Poales</taxon>
        <taxon>Poaceae</taxon>
        <taxon>BOP clade</taxon>
        <taxon>Oryzoideae</taxon>
        <taxon>Oryzeae</taxon>
        <taxon>Oryzinae</taxon>
        <taxon>Leersia</taxon>
    </lineage>
</organism>
<dbReference type="PANTHER" id="PTHR31321:SF98">
    <property type="entry name" value="PECTINESTERASE 67-RELATED"/>
    <property type="match status" value="1"/>
</dbReference>
<dbReference type="Pfam" id="PF01095">
    <property type="entry name" value="Pectinesterase"/>
    <property type="match status" value="1"/>
</dbReference>
<evidence type="ECO:0000256" key="8">
    <source>
        <dbReference type="ARBA" id="ARBA00057335"/>
    </source>
</evidence>
<evidence type="ECO:0000256" key="1">
    <source>
        <dbReference type="ARBA" id="ARBA00005184"/>
    </source>
</evidence>
<evidence type="ECO:0000256" key="2">
    <source>
        <dbReference type="ARBA" id="ARBA00008891"/>
    </source>
</evidence>
<evidence type="ECO:0000256" key="7">
    <source>
        <dbReference type="ARBA" id="ARBA00047928"/>
    </source>
</evidence>
<dbReference type="GO" id="GO:0045490">
    <property type="term" value="P:pectin catabolic process"/>
    <property type="evidence" value="ECO:0007669"/>
    <property type="project" value="UniProtKB-UniPathway"/>
</dbReference>
<dbReference type="STRING" id="77586.A0A0D9VT91"/>
<dbReference type="PANTHER" id="PTHR31321">
    <property type="entry name" value="ACYL-COA THIOESTER HYDROLASE YBHC-RELATED"/>
    <property type="match status" value="1"/>
</dbReference>
<dbReference type="FunFam" id="2.160.20.10:FF:000013">
    <property type="entry name" value="Pectinesterase"/>
    <property type="match status" value="1"/>
</dbReference>
<evidence type="ECO:0000256" key="3">
    <source>
        <dbReference type="ARBA" id="ARBA00013229"/>
    </source>
</evidence>
<name>A0A0D9VT91_9ORYZ</name>
<evidence type="ECO:0000259" key="10">
    <source>
        <dbReference type="Pfam" id="PF01095"/>
    </source>
</evidence>
<dbReference type="Gramene" id="LPERR03G13060.1">
    <property type="protein sequence ID" value="LPERR03G13060.1"/>
    <property type="gene ID" value="LPERR03G13060"/>
</dbReference>
<feature type="signal peptide" evidence="9">
    <location>
        <begin position="1"/>
        <end position="28"/>
    </location>
</feature>
<feature type="domain" description="Pectinesterase catalytic" evidence="10">
    <location>
        <begin position="59"/>
        <end position="353"/>
    </location>
</feature>
<sequence length="362" mass="40159">MARPRLLILPLLVAAAAVLWSPLDRALAKTAKKSDDIVNGPLLTSKINAKRTLIVGPEDEFKTVQSAIDAVPVGNTEWVIVHLRSGIYREKVVIPETKPFIFVRGNGKGRTSISHESASPHNAESSAFTVHASNVIVFGVSFRVLTRYTRRLNERSQNSARAGLPNIPEVRTVAAMVSGDKVAFYHCAFYSPHHTLFDSTGRHYYESCYIQGNIDFIFGGGQSIFQCPEIFVKPDRRTEIKGSITAQNRKEEDSSGFVFIKGKVYGVGQVYLGRANEAYSRVIFADTYLSRTINPAGWTNLGYNGATDHMLLGEYNCTGPGAAAANSMTRVPWARQFTKEEADKFLTVDFINGKEWLPAYYY</sequence>
<dbReference type="Gene3D" id="2.160.20.10">
    <property type="entry name" value="Single-stranded right-handed beta-helix, Pectin lyase-like"/>
    <property type="match status" value="1"/>
</dbReference>
<evidence type="ECO:0000256" key="5">
    <source>
        <dbReference type="ARBA" id="ARBA00023085"/>
    </source>
</evidence>
<dbReference type="EnsemblPlants" id="LPERR03G13060.1">
    <property type="protein sequence ID" value="LPERR03G13060.1"/>
    <property type="gene ID" value="LPERR03G13060"/>
</dbReference>
<dbReference type="GO" id="GO:0030599">
    <property type="term" value="F:pectinesterase activity"/>
    <property type="evidence" value="ECO:0007669"/>
    <property type="project" value="UniProtKB-EC"/>
</dbReference>
<comment type="catalytic activity">
    <reaction evidence="7">
        <text>[(1-&gt;4)-alpha-D-galacturonosyl methyl ester](n) + n H2O = [(1-&gt;4)-alpha-D-galacturonosyl](n) + n methanol + n H(+)</text>
        <dbReference type="Rhea" id="RHEA:22380"/>
        <dbReference type="Rhea" id="RHEA-COMP:14570"/>
        <dbReference type="Rhea" id="RHEA-COMP:14573"/>
        <dbReference type="ChEBI" id="CHEBI:15377"/>
        <dbReference type="ChEBI" id="CHEBI:15378"/>
        <dbReference type="ChEBI" id="CHEBI:17790"/>
        <dbReference type="ChEBI" id="CHEBI:140522"/>
        <dbReference type="ChEBI" id="CHEBI:140523"/>
        <dbReference type="EC" id="3.1.1.11"/>
    </reaction>
</comment>
<dbReference type="SUPFAM" id="SSF51126">
    <property type="entry name" value="Pectin lyase-like"/>
    <property type="match status" value="1"/>
</dbReference>
<keyword evidence="5" id="KW-0063">Aspartyl esterase</keyword>
<keyword evidence="6" id="KW-0325">Glycoprotein</keyword>
<feature type="chain" id="PRO_5011121150" description="pectinesterase" evidence="9">
    <location>
        <begin position="29"/>
        <end position="362"/>
    </location>
</feature>
<accession>A0A0D9VT91</accession>
<dbReference type="InterPro" id="IPR011050">
    <property type="entry name" value="Pectin_lyase_fold/virulence"/>
</dbReference>
<reference evidence="12" key="2">
    <citation type="submission" date="2013-12" db="EMBL/GenBank/DDBJ databases">
        <authorList>
            <person name="Yu Y."/>
            <person name="Lee S."/>
            <person name="de Baynast K."/>
            <person name="Wissotski M."/>
            <person name="Liu L."/>
            <person name="Talag J."/>
            <person name="Goicoechea J."/>
            <person name="Angelova A."/>
            <person name="Jetty R."/>
            <person name="Kudrna D."/>
            <person name="Golser W."/>
            <person name="Rivera L."/>
            <person name="Zhang J."/>
            <person name="Wing R."/>
        </authorList>
    </citation>
    <scope>NUCLEOTIDE SEQUENCE</scope>
</reference>
<keyword evidence="4" id="KW-0378">Hydrolase</keyword>
<comment type="pathway">
    <text evidence="1">Glycan metabolism; pectin degradation; 2-dehydro-3-deoxy-D-gluconate from pectin: step 1/5.</text>
</comment>
<dbReference type="AlphaFoldDB" id="A0A0D9VT91"/>